<evidence type="ECO:0000256" key="5">
    <source>
        <dbReference type="ARBA" id="ARBA00022989"/>
    </source>
</evidence>
<accession>A0A518EXM7</accession>
<feature type="transmembrane region" description="Helical" evidence="8">
    <location>
        <begin position="29"/>
        <end position="49"/>
    </location>
</feature>
<dbReference type="EMBL" id="CP036434">
    <property type="protein sequence ID" value="QDV08821.1"/>
    <property type="molecule type" value="Genomic_DNA"/>
</dbReference>
<proteinExistence type="inferred from homology"/>
<dbReference type="Pfam" id="PF00361">
    <property type="entry name" value="Proton_antipo_M"/>
    <property type="match status" value="1"/>
</dbReference>
<dbReference type="OrthoDB" id="9811718at2"/>
<gene>
    <name evidence="10" type="primary">mrpD</name>
    <name evidence="10" type="ORF">Poly30_43760</name>
</gene>
<protein>
    <submittedName>
        <fullName evidence="10">Na(+)/H(+) antiporter subunit D</fullName>
    </submittedName>
</protein>
<feature type="transmembrane region" description="Helical" evidence="8">
    <location>
        <begin position="460"/>
        <end position="478"/>
    </location>
</feature>
<dbReference type="PANTHER" id="PTHR42703:SF1">
    <property type="entry name" value="NA(+)_H(+) ANTIPORTER SUBUNIT D1"/>
    <property type="match status" value="1"/>
</dbReference>
<keyword evidence="4 7" id="KW-0812">Transmembrane</keyword>
<feature type="transmembrane region" description="Helical" evidence="8">
    <location>
        <begin position="421"/>
        <end position="439"/>
    </location>
</feature>
<organism evidence="10 11">
    <name type="scientific">Saltatorellus ferox</name>
    <dbReference type="NCBI Taxonomy" id="2528018"/>
    <lineage>
        <taxon>Bacteria</taxon>
        <taxon>Pseudomonadati</taxon>
        <taxon>Planctomycetota</taxon>
        <taxon>Planctomycetia</taxon>
        <taxon>Planctomycetia incertae sedis</taxon>
        <taxon>Saltatorellus</taxon>
    </lineage>
</organism>
<dbReference type="Proteomes" id="UP000320390">
    <property type="component" value="Chromosome"/>
</dbReference>
<feature type="transmembrane region" description="Helical" evidence="8">
    <location>
        <begin position="350"/>
        <end position="368"/>
    </location>
</feature>
<feature type="transmembrane region" description="Helical" evidence="8">
    <location>
        <begin position="136"/>
        <end position="154"/>
    </location>
</feature>
<comment type="subcellular location">
    <subcellularLocation>
        <location evidence="1">Cell membrane</location>
        <topology evidence="1">Multi-pass membrane protein</topology>
    </subcellularLocation>
    <subcellularLocation>
        <location evidence="7">Membrane</location>
        <topology evidence="7">Multi-pass membrane protein</topology>
    </subcellularLocation>
</comment>
<evidence type="ECO:0000256" key="3">
    <source>
        <dbReference type="ARBA" id="ARBA00022475"/>
    </source>
</evidence>
<feature type="domain" description="NADH:quinone oxidoreductase/Mrp antiporter transmembrane" evidence="9">
    <location>
        <begin position="130"/>
        <end position="433"/>
    </location>
</feature>
<evidence type="ECO:0000313" key="10">
    <source>
        <dbReference type="EMBL" id="QDV08821.1"/>
    </source>
</evidence>
<feature type="transmembrane region" description="Helical" evidence="8">
    <location>
        <begin position="389"/>
        <end position="409"/>
    </location>
</feature>
<keyword evidence="5 8" id="KW-1133">Transmembrane helix</keyword>
<feature type="transmembrane region" description="Helical" evidence="8">
    <location>
        <begin position="253"/>
        <end position="275"/>
    </location>
</feature>
<evidence type="ECO:0000256" key="2">
    <source>
        <dbReference type="ARBA" id="ARBA00005346"/>
    </source>
</evidence>
<dbReference type="AlphaFoldDB" id="A0A518EXM7"/>
<keyword evidence="3" id="KW-1003">Cell membrane</keyword>
<dbReference type="InterPro" id="IPR050586">
    <property type="entry name" value="CPA3_Na-H_Antiporter_D"/>
</dbReference>
<dbReference type="PANTHER" id="PTHR42703">
    <property type="entry name" value="NADH DEHYDROGENASE"/>
    <property type="match status" value="1"/>
</dbReference>
<evidence type="ECO:0000256" key="1">
    <source>
        <dbReference type="ARBA" id="ARBA00004651"/>
    </source>
</evidence>
<dbReference type="PRINTS" id="PR01434">
    <property type="entry name" value="NADHDHGNASE5"/>
</dbReference>
<sequence length="502" mass="53699">MIAEHAIILAVVLPLLAAPLCVLLGRGVLAWIAASLTVWTSFGLALHLLQRVLAKGTLYYAIGGWEAPVGIEYRLDAAGALVMTVVTAIASIVLPYSFTSIRQEIDEHKHAWFYACLLLCFSGLLGITVAGDAFNIFVFLEISSLSTYVLVSMGRDRRALTAAFKYLIIGTVGATFYLLGVGFMYQMTGTLNIEDLAVCLTKMSADGVTPVYETTTVRAALSFLTVGISMKVALFPLHVWLPNVYAYAPSVVSAFLSATATKVAILIFLRVFYTIDGQAIPFESLPLAQTLVPFAVAGAVIASFVAVYQRDVKRLLAYSSIAQVGYMICGIGLASAAGLESGLLHLFNHALMKGTLFLAIGCVVYRVGQTRLEFLRGIGREMPLTSVSIVIGGASLIGVPLTAGFVSKWALLTAVLEQGRWVIAALIIVSSLIAVVYVGQILHVMLIRKRPAGAEKVREAPMWMVIPTLILALSNLWYGTVDGQAADAARAAAASLIAEVTR</sequence>
<evidence type="ECO:0000313" key="11">
    <source>
        <dbReference type="Proteomes" id="UP000320390"/>
    </source>
</evidence>
<feature type="transmembrane region" description="Helical" evidence="8">
    <location>
        <begin position="287"/>
        <end position="308"/>
    </location>
</feature>
<comment type="similarity">
    <text evidence="2">Belongs to the CPA3 antiporters (TC 2.A.63) subunit D family.</text>
</comment>
<feature type="transmembrane region" description="Helical" evidence="8">
    <location>
        <begin position="315"/>
        <end position="338"/>
    </location>
</feature>
<feature type="transmembrane region" description="Helical" evidence="8">
    <location>
        <begin position="111"/>
        <end position="130"/>
    </location>
</feature>
<evidence type="ECO:0000256" key="6">
    <source>
        <dbReference type="ARBA" id="ARBA00023136"/>
    </source>
</evidence>
<evidence type="ECO:0000256" key="4">
    <source>
        <dbReference type="ARBA" id="ARBA00022692"/>
    </source>
</evidence>
<name>A0A518EXM7_9BACT</name>
<evidence type="ECO:0000256" key="8">
    <source>
        <dbReference type="SAM" id="Phobius"/>
    </source>
</evidence>
<feature type="transmembrane region" description="Helical" evidence="8">
    <location>
        <begin position="77"/>
        <end position="99"/>
    </location>
</feature>
<feature type="transmembrane region" description="Helical" evidence="8">
    <location>
        <begin position="219"/>
        <end position="241"/>
    </location>
</feature>
<feature type="transmembrane region" description="Helical" evidence="8">
    <location>
        <begin position="6"/>
        <end position="24"/>
    </location>
</feature>
<dbReference type="InterPro" id="IPR001750">
    <property type="entry name" value="ND/Mrp_TM"/>
</dbReference>
<dbReference type="RefSeq" id="WP_145202139.1">
    <property type="nucleotide sequence ID" value="NZ_CP036434.1"/>
</dbReference>
<evidence type="ECO:0000256" key="7">
    <source>
        <dbReference type="RuleBase" id="RU000320"/>
    </source>
</evidence>
<feature type="transmembrane region" description="Helical" evidence="8">
    <location>
        <begin position="166"/>
        <end position="185"/>
    </location>
</feature>
<reference evidence="10 11" key="1">
    <citation type="submission" date="2019-02" db="EMBL/GenBank/DDBJ databases">
        <title>Deep-cultivation of Planctomycetes and their phenomic and genomic characterization uncovers novel biology.</title>
        <authorList>
            <person name="Wiegand S."/>
            <person name="Jogler M."/>
            <person name="Boedeker C."/>
            <person name="Pinto D."/>
            <person name="Vollmers J."/>
            <person name="Rivas-Marin E."/>
            <person name="Kohn T."/>
            <person name="Peeters S.H."/>
            <person name="Heuer A."/>
            <person name="Rast P."/>
            <person name="Oberbeckmann S."/>
            <person name="Bunk B."/>
            <person name="Jeske O."/>
            <person name="Meyerdierks A."/>
            <person name="Storesund J.E."/>
            <person name="Kallscheuer N."/>
            <person name="Luecker S."/>
            <person name="Lage O.M."/>
            <person name="Pohl T."/>
            <person name="Merkel B.J."/>
            <person name="Hornburger P."/>
            <person name="Mueller R.-W."/>
            <person name="Bruemmer F."/>
            <person name="Labrenz M."/>
            <person name="Spormann A.M."/>
            <person name="Op den Camp H."/>
            <person name="Overmann J."/>
            <person name="Amann R."/>
            <person name="Jetten M.S.M."/>
            <person name="Mascher T."/>
            <person name="Medema M.H."/>
            <person name="Devos D.P."/>
            <person name="Kaster A.-K."/>
            <person name="Ovreas L."/>
            <person name="Rohde M."/>
            <person name="Galperin M.Y."/>
            <person name="Jogler C."/>
        </authorList>
    </citation>
    <scope>NUCLEOTIDE SEQUENCE [LARGE SCALE GENOMIC DNA]</scope>
    <source>
        <strain evidence="10 11">Poly30</strain>
    </source>
</reference>
<keyword evidence="11" id="KW-1185">Reference proteome</keyword>
<dbReference type="GO" id="GO:0005886">
    <property type="term" value="C:plasma membrane"/>
    <property type="evidence" value="ECO:0007669"/>
    <property type="project" value="UniProtKB-SubCell"/>
</dbReference>
<evidence type="ECO:0000259" key="9">
    <source>
        <dbReference type="Pfam" id="PF00361"/>
    </source>
</evidence>
<keyword evidence="6 8" id="KW-0472">Membrane</keyword>